<evidence type="ECO:0000313" key="3">
    <source>
        <dbReference type="Proteomes" id="UP000001075"/>
    </source>
</evidence>
<organism evidence="2 3">
    <name type="scientific">Cricetulus griseus</name>
    <name type="common">Chinese hamster</name>
    <name type="synonym">Cricetulus barabensis griseus</name>
    <dbReference type="NCBI Taxonomy" id="10029"/>
    <lineage>
        <taxon>Eukaryota</taxon>
        <taxon>Metazoa</taxon>
        <taxon>Chordata</taxon>
        <taxon>Craniata</taxon>
        <taxon>Vertebrata</taxon>
        <taxon>Euteleostomi</taxon>
        <taxon>Mammalia</taxon>
        <taxon>Eutheria</taxon>
        <taxon>Euarchontoglires</taxon>
        <taxon>Glires</taxon>
        <taxon>Rodentia</taxon>
        <taxon>Myomorpha</taxon>
        <taxon>Muroidea</taxon>
        <taxon>Cricetidae</taxon>
        <taxon>Cricetinae</taxon>
        <taxon>Cricetulus</taxon>
    </lineage>
</organism>
<sequence length="116" mass="12942">MSGLARLANQSASVSVREPVWGKNPKTPGEQQRKTSLAFMCTCKHTHTQKKNVKNKKHSCRDIRKTRKWQVPKCEVWNPRNQHGSVPKGTSGKASCYTKPHCCVLVGSCPLPQAQC</sequence>
<dbReference type="AlphaFoldDB" id="G3H2K9"/>
<protein>
    <submittedName>
        <fullName evidence="2">Uncharacterized protein</fullName>
    </submittedName>
</protein>
<dbReference type="InParanoid" id="G3H2K9"/>
<proteinExistence type="predicted"/>
<dbReference type="EMBL" id="JH000116">
    <property type="protein sequence ID" value="EGV94733.1"/>
    <property type="molecule type" value="Genomic_DNA"/>
</dbReference>
<gene>
    <name evidence="2" type="ORF">I79_004424</name>
</gene>
<feature type="region of interest" description="Disordered" evidence="1">
    <location>
        <begin position="1"/>
        <end position="33"/>
    </location>
</feature>
<evidence type="ECO:0000313" key="2">
    <source>
        <dbReference type="EMBL" id="EGV94733.1"/>
    </source>
</evidence>
<reference evidence="3" key="1">
    <citation type="journal article" date="2011" name="Nat. Biotechnol.">
        <title>The genomic sequence of the Chinese hamster ovary (CHO)-K1 cell line.</title>
        <authorList>
            <person name="Xu X."/>
            <person name="Nagarajan H."/>
            <person name="Lewis N.E."/>
            <person name="Pan S."/>
            <person name="Cai Z."/>
            <person name="Liu X."/>
            <person name="Chen W."/>
            <person name="Xie M."/>
            <person name="Wang W."/>
            <person name="Hammond S."/>
            <person name="Andersen M.R."/>
            <person name="Neff N."/>
            <person name="Passarelli B."/>
            <person name="Koh W."/>
            <person name="Fan H.C."/>
            <person name="Wang J."/>
            <person name="Gui Y."/>
            <person name="Lee K.H."/>
            <person name="Betenbaugh M.J."/>
            <person name="Quake S.R."/>
            <person name="Famili I."/>
            <person name="Palsson B.O."/>
            <person name="Wang J."/>
        </authorList>
    </citation>
    <scope>NUCLEOTIDE SEQUENCE [LARGE SCALE GENOMIC DNA]</scope>
    <source>
        <strain evidence="3">CHO K1 cell line</strain>
    </source>
</reference>
<evidence type="ECO:0000256" key="1">
    <source>
        <dbReference type="SAM" id="MobiDB-lite"/>
    </source>
</evidence>
<dbReference type="Proteomes" id="UP000001075">
    <property type="component" value="Unassembled WGS sequence"/>
</dbReference>
<name>G3H2K9_CRIGR</name>
<accession>G3H2K9</accession>